<organism evidence="11 12">
    <name type="scientific">Salinisphaera aquimarina</name>
    <dbReference type="NCBI Taxonomy" id="2094031"/>
    <lineage>
        <taxon>Bacteria</taxon>
        <taxon>Pseudomonadati</taxon>
        <taxon>Pseudomonadota</taxon>
        <taxon>Gammaproteobacteria</taxon>
        <taxon>Salinisphaerales</taxon>
        <taxon>Salinisphaeraceae</taxon>
        <taxon>Salinisphaera</taxon>
    </lineage>
</organism>
<evidence type="ECO:0000259" key="10">
    <source>
        <dbReference type="PROSITE" id="PS50928"/>
    </source>
</evidence>
<feature type="transmembrane region" description="Helical" evidence="9">
    <location>
        <begin position="58"/>
        <end position="75"/>
    </location>
</feature>
<evidence type="ECO:0000256" key="4">
    <source>
        <dbReference type="ARBA" id="ARBA00022475"/>
    </source>
</evidence>
<proteinExistence type="inferred from homology"/>
<evidence type="ECO:0000256" key="6">
    <source>
        <dbReference type="ARBA" id="ARBA00022970"/>
    </source>
</evidence>
<keyword evidence="5 9" id="KW-0812">Transmembrane</keyword>
<keyword evidence="8 9" id="KW-0472">Membrane</keyword>
<dbReference type="InterPro" id="IPR010065">
    <property type="entry name" value="AA_ABC_transptr_permease_3TM"/>
</dbReference>
<dbReference type="PROSITE" id="PS50928">
    <property type="entry name" value="ABC_TM1"/>
    <property type="match status" value="1"/>
</dbReference>
<name>A0ABV7EVM3_9GAMM</name>
<feature type="transmembrane region" description="Helical" evidence="9">
    <location>
        <begin position="186"/>
        <end position="206"/>
    </location>
</feature>
<keyword evidence="3 9" id="KW-0813">Transport</keyword>
<comment type="similarity">
    <text evidence="2">Belongs to the binding-protein-dependent transport system permease family. HisMQ subfamily.</text>
</comment>
<evidence type="ECO:0000256" key="7">
    <source>
        <dbReference type="ARBA" id="ARBA00022989"/>
    </source>
</evidence>
<dbReference type="InterPro" id="IPR000515">
    <property type="entry name" value="MetI-like"/>
</dbReference>
<keyword evidence="12" id="KW-1185">Reference proteome</keyword>
<dbReference type="PANTHER" id="PTHR30614">
    <property type="entry name" value="MEMBRANE COMPONENT OF AMINO ACID ABC TRANSPORTER"/>
    <property type="match status" value="1"/>
</dbReference>
<dbReference type="NCBIfam" id="TIGR01726">
    <property type="entry name" value="HEQRo_perm_3TM"/>
    <property type="match status" value="1"/>
</dbReference>
<evidence type="ECO:0000313" key="12">
    <source>
        <dbReference type="Proteomes" id="UP001595462"/>
    </source>
</evidence>
<dbReference type="Pfam" id="PF00528">
    <property type="entry name" value="BPD_transp_1"/>
    <property type="match status" value="1"/>
</dbReference>
<feature type="transmembrane region" description="Helical" evidence="9">
    <location>
        <begin position="20"/>
        <end position="46"/>
    </location>
</feature>
<keyword evidence="6" id="KW-0029">Amino-acid transport</keyword>
<dbReference type="PANTHER" id="PTHR30614:SF0">
    <property type="entry name" value="L-CYSTINE TRANSPORT SYSTEM PERMEASE PROTEIN TCYL"/>
    <property type="match status" value="1"/>
</dbReference>
<dbReference type="RefSeq" id="WP_380691482.1">
    <property type="nucleotide sequence ID" value="NZ_JBHRSS010000009.1"/>
</dbReference>
<dbReference type="CDD" id="cd06261">
    <property type="entry name" value="TM_PBP2"/>
    <property type="match status" value="1"/>
</dbReference>
<protein>
    <submittedName>
        <fullName evidence="11">Ectoine/hydroxyectoine ABC transporter permease subunit EhuC</fullName>
    </submittedName>
</protein>
<keyword evidence="7 9" id="KW-1133">Transmembrane helix</keyword>
<evidence type="ECO:0000256" key="2">
    <source>
        <dbReference type="ARBA" id="ARBA00010072"/>
    </source>
</evidence>
<sequence length="224" mass="24259">MDLTLEQIVSTLLQGTQITIWITLASTVGGALLAFASGIGSIARFAPARWLAKTYIQIFRGTSLLVQLFWLYYALPVAMGIRISPIEAGILGLSLNIGAYGAEVVRGALQSVDAGQQEAAVALNFTPAQTLWRVLLPQALVEMMPPFGNLAIQNLKDSSLVSLISLADLAFQADDLRNRGYDTDTLPILGVTLLLYFAMALVIMVAMRGLERYFERVSGREGAH</sequence>
<gene>
    <name evidence="11" type="primary">ehuC</name>
    <name evidence="11" type="ORF">ACFOSU_18830</name>
</gene>
<evidence type="ECO:0000256" key="5">
    <source>
        <dbReference type="ARBA" id="ARBA00022692"/>
    </source>
</evidence>
<accession>A0ABV7EVM3</accession>
<dbReference type="InterPro" id="IPR014342">
    <property type="entry name" value="Ectoine_EhuC"/>
</dbReference>
<dbReference type="NCBIfam" id="TIGR03004">
    <property type="entry name" value="ectoine_ehuC"/>
    <property type="match status" value="1"/>
</dbReference>
<evidence type="ECO:0000256" key="8">
    <source>
        <dbReference type="ARBA" id="ARBA00023136"/>
    </source>
</evidence>
<keyword evidence="4" id="KW-1003">Cell membrane</keyword>
<dbReference type="Proteomes" id="UP001595462">
    <property type="component" value="Unassembled WGS sequence"/>
</dbReference>
<evidence type="ECO:0000256" key="3">
    <source>
        <dbReference type="ARBA" id="ARBA00022448"/>
    </source>
</evidence>
<dbReference type="EMBL" id="JBHRSS010000009">
    <property type="protein sequence ID" value="MFC3105928.1"/>
    <property type="molecule type" value="Genomic_DNA"/>
</dbReference>
<feature type="domain" description="ABC transmembrane type-1" evidence="10">
    <location>
        <begin position="16"/>
        <end position="207"/>
    </location>
</feature>
<evidence type="ECO:0000313" key="11">
    <source>
        <dbReference type="EMBL" id="MFC3105928.1"/>
    </source>
</evidence>
<evidence type="ECO:0000256" key="9">
    <source>
        <dbReference type="RuleBase" id="RU363032"/>
    </source>
</evidence>
<dbReference type="Gene3D" id="1.10.3720.10">
    <property type="entry name" value="MetI-like"/>
    <property type="match status" value="1"/>
</dbReference>
<dbReference type="SUPFAM" id="SSF161098">
    <property type="entry name" value="MetI-like"/>
    <property type="match status" value="1"/>
</dbReference>
<evidence type="ECO:0000256" key="1">
    <source>
        <dbReference type="ARBA" id="ARBA00004429"/>
    </source>
</evidence>
<comment type="caution">
    <text evidence="11">The sequence shown here is derived from an EMBL/GenBank/DDBJ whole genome shotgun (WGS) entry which is preliminary data.</text>
</comment>
<reference evidence="12" key="1">
    <citation type="journal article" date="2019" name="Int. J. Syst. Evol. Microbiol.">
        <title>The Global Catalogue of Microorganisms (GCM) 10K type strain sequencing project: providing services to taxonomists for standard genome sequencing and annotation.</title>
        <authorList>
            <consortium name="The Broad Institute Genomics Platform"/>
            <consortium name="The Broad Institute Genome Sequencing Center for Infectious Disease"/>
            <person name="Wu L."/>
            <person name="Ma J."/>
        </authorList>
    </citation>
    <scope>NUCLEOTIDE SEQUENCE [LARGE SCALE GENOMIC DNA]</scope>
    <source>
        <strain evidence="12">KCTC 52640</strain>
    </source>
</reference>
<comment type="subcellular location">
    <subcellularLocation>
        <location evidence="1">Cell inner membrane</location>
        <topology evidence="1">Multi-pass membrane protein</topology>
    </subcellularLocation>
    <subcellularLocation>
        <location evidence="9">Cell membrane</location>
        <topology evidence="9">Multi-pass membrane protein</topology>
    </subcellularLocation>
</comment>
<dbReference type="InterPro" id="IPR035906">
    <property type="entry name" value="MetI-like_sf"/>
</dbReference>
<dbReference type="InterPro" id="IPR043429">
    <property type="entry name" value="ArtM/GltK/GlnP/TcyL/YhdX-like"/>
</dbReference>